<feature type="DNA-binding region" description="H-T-H motif" evidence="4">
    <location>
        <begin position="39"/>
        <end position="58"/>
    </location>
</feature>
<keyword evidence="7" id="KW-1185">Reference proteome</keyword>
<dbReference type="Gene3D" id="1.10.357.10">
    <property type="entry name" value="Tetracycline Repressor, domain 2"/>
    <property type="match status" value="1"/>
</dbReference>
<evidence type="ECO:0000256" key="3">
    <source>
        <dbReference type="ARBA" id="ARBA00023163"/>
    </source>
</evidence>
<dbReference type="PROSITE" id="PS50977">
    <property type="entry name" value="HTH_TETR_2"/>
    <property type="match status" value="1"/>
</dbReference>
<reference evidence="6 7" key="1">
    <citation type="submission" date="2016-10" db="EMBL/GenBank/DDBJ databases">
        <authorList>
            <person name="de Groot N.N."/>
        </authorList>
    </citation>
    <scope>NUCLEOTIDE SEQUENCE [LARGE SCALE GENOMIC DNA]</scope>
    <source>
        <strain evidence="6 7">DSM 21799</strain>
    </source>
</reference>
<dbReference type="GO" id="GO:0003677">
    <property type="term" value="F:DNA binding"/>
    <property type="evidence" value="ECO:0007669"/>
    <property type="project" value="UniProtKB-UniRule"/>
</dbReference>
<evidence type="ECO:0000313" key="6">
    <source>
        <dbReference type="EMBL" id="SEB68435.1"/>
    </source>
</evidence>
<sequence length="187" mass="20757">MSTSDRSLSSGRRLDPDRRERIIDACLDVIAERGVAGTSHRRVAAAAGVPLGSMTYHFTGMSELLREAFSRFAVSVAAQFEARMAAASTPEEAKSAVVAIITDDVFATRRDVVLTQELYTIAARDPSFRTLTDDWMRRSRRALERHFDPETARLLDALIEGLSMHRALDTAPHDRSVAVQAVERITR</sequence>
<dbReference type="InterPro" id="IPR009057">
    <property type="entry name" value="Homeodomain-like_sf"/>
</dbReference>
<name>A0A1H4LDR2_9MICO</name>
<gene>
    <name evidence="6" type="ORF">SAMN04489806_1499</name>
</gene>
<evidence type="ECO:0000313" key="7">
    <source>
        <dbReference type="Proteomes" id="UP000199183"/>
    </source>
</evidence>
<dbReference type="PRINTS" id="PR00455">
    <property type="entry name" value="HTHTETR"/>
</dbReference>
<evidence type="ECO:0000256" key="1">
    <source>
        <dbReference type="ARBA" id="ARBA00023015"/>
    </source>
</evidence>
<dbReference type="STRING" id="640635.SAMN04489806_1499"/>
<protein>
    <submittedName>
        <fullName evidence="6">DNA-binding transcriptional regulator YbjK</fullName>
    </submittedName>
</protein>
<dbReference type="EMBL" id="FNRY01000001">
    <property type="protein sequence ID" value="SEB68435.1"/>
    <property type="molecule type" value="Genomic_DNA"/>
</dbReference>
<organism evidence="6 7">
    <name type="scientific">Paramicrobacterium humi</name>
    <dbReference type="NCBI Taxonomy" id="640635"/>
    <lineage>
        <taxon>Bacteria</taxon>
        <taxon>Bacillati</taxon>
        <taxon>Actinomycetota</taxon>
        <taxon>Actinomycetes</taxon>
        <taxon>Micrococcales</taxon>
        <taxon>Microbacteriaceae</taxon>
        <taxon>Paramicrobacterium</taxon>
    </lineage>
</organism>
<evidence type="ECO:0000259" key="5">
    <source>
        <dbReference type="PROSITE" id="PS50977"/>
    </source>
</evidence>
<dbReference type="Pfam" id="PF17940">
    <property type="entry name" value="TetR_C_31"/>
    <property type="match status" value="1"/>
</dbReference>
<dbReference type="SUPFAM" id="SSF46689">
    <property type="entry name" value="Homeodomain-like"/>
    <property type="match status" value="1"/>
</dbReference>
<proteinExistence type="predicted"/>
<dbReference type="SUPFAM" id="SSF48498">
    <property type="entry name" value="Tetracyclin repressor-like, C-terminal domain"/>
    <property type="match status" value="1"/>
</dbReference>
<dbReference type="RefSeq" id="WP_091186958.1">
    <property type="nucleotide sequence ID" value="NZ_FNRY01000001.1"/>
</dbReference>
<keyword evidence="2 4" id="KW-0238">DNA-binding</keyword>
<feature type="domain" description="HTH tetR-type" evidence="5">
    <location>
        <begin position="16"/>
        <end position="76"/>
    </location>
</feature>
<dbReference type="Proteomes" id="UP000199183">
    <property type="component" value="Unassembled WGS sequence"/>
</dbReference>
<evidence type="ECO:0000256" key="4">
    <source>
        <dbReference type="PROSITE-ProRule" id="PRU00335"/>
    </source>
</evidence>
<keyword evidence="3" id="KW-0804">Transcription</keyword>
<evidence type="ECO:0000256" key="2">
    <source>
        <dbReference type="ARBA" id="ARBA00023125"/>
    </source>
</evidence>
<dbReference type="OrthoDB" id="6929199at2"/>
<keyword evidence="1" id="KW-0805">Transcription regulation</keyword>
<dbReference type="InterPro" id="IPR001647">
    <property type="entry name" value="HTH_TetR"/>
</dbReference>
<dbReference type="InterPro" id="IPR036271">
    <property type="entry name" value="Tet_transcr_reg_TetR-rel_C_sf"/>
</dbReference>
<dbReference type="PANTHER" id="PTHR47506:SF6">
    <property type="entry name" value="HTH-TYPE TRANSCRIPTIONAL REPRESSOR NEMR"/>
    <property type="match status" value="1"/>
</dbReference>
<dbReference type="InterPro" id="IPR041583">
    <property type="entry name" value="TetR_C_31"/>
</dbReference>
<accession>A0A1H4LDR2</accession>
<dbReference type="Pfam" id="PF00440">
    <property type="entry name" value="TetR_N"/>
    <property type="match status" value="1"/>
</dbReference>
<dbReference type="PANTHER" id="PTHR47506">
    <property type="entry name" value="TRANSCRIPTIONAL REGULATORY PROTEIN"/>
    <property type="match status" value="1"/>
</dbReference>
<dbReference type="AlphaFoldDB" id="A0A1H4LDR2"/>